<dbReference type="PROSITE" id="PS51379">
    <property type="entry name" value="4FE4S_FER_2"/>
    <property type="match status" value="1"/>
</dbReference>
<comment type="caution">
    <text evidence="3">The sequence shown here is derived from an EMBL/GenBank/DDBJ whole genome shotgun (WGS) entry which is preliminary data.</text>
</comment>
<dbReference type="Proteomes" id="UP000004324">
    <property type="component" value="Unassembled WGS sequence"/>
</dbReference>
<evidence type="ECO:0000256" key="1">
    <source>
        <dbReference type="ARBA" id="ARBA00022485"/>
    </source>
</evidence>
<evidence type="ECO:0000313" key="3">
    <source>
        <dbReference type="EMBL" id="EIW20320.1"/>
    </source>
</evidence>
<reference evidence="3 4" key="1">
    <citation type="journal article" date="2012" name="J. Bacteriol.">
        <title>Draft Genome Sequences for Two Metal-Reducing Pelosinus fermentans Strains Isolated from a Cr(VI)-Contaminated Site and for Type Strain R7.</title>
        <authorList>
            <person name="Brown S.D."/>
            <person name="Podar M."/>
            <person name="Klingeman D.M."/>
            <person name="Johnson C.M."/>
            <person name="Yang Z.K."/>
            <person name="Utturkar S.M."/>
            <person name="Land M.L."/>
            <person name="Mosher J.J."/>
            <person name="Hurt R.A.Jr."/>
            <person name="Phelps T.J."/>
            <person name="Palumbo A.V."/>
            <person name="Arkin A.P."/>
            <person name="Hazen T.C."/>
            <person name="Elias D.A."/>
        </authorList>
    </citation>
    <scope>NUCLEOTIDE SEQUENCE [LARGE SCALE GENOMIC DNA]</scope>
    <source>
        <strain evidence="3 4">B4</strain>
    </source>
</reference>
<name>I8RN04_9FIRM</name>
<dbReference type="PATRIC" id="fig|1149862.3.peg.565"/>
<dbReference type="Pfam" id="PF13484">
    <property type="entry name" value="Fer4_16"/>
    <property type="match status" value="1"/>
</dbReference>
<sequence>MNRLASEIKSTALNMGYEKCGIIKISAMSGYEEKLNERVKRMPETKQFYEKFYRFAHLQDAYPWAKSIVICISEYGKYHVPENLQGLIGKAYLFDSRRDEQSKELQNSLKFEEYMQGMGLKTEAERKFGVTALRWAATKAGLGVARRNNFFYTESGSWIHLEAWLIDKELELIEIPTVKACSEHCNRCVKSCPTASLAQPYTMNPASCISFLTTFGGRDLSHEKCNGQIGGWVYGCDVCQDVCPMNKNRWSGTEEFPALEELSEHISLEKILRMDYAFLEQVIQAKFWYINKEDVWKWKVNAINAMVNNYKEQYKEYIVGACNDSHAKVREMAQWAIKKMNLLV</sequence>
<keyword evidence="1" id="KW-0004">4Fe-4S</keyword>
<gene>
    <name evidence="3" type="ORF">FB4_2284</name>
</gene>
<dbReference type="PANTHER" id="PTHR30002:SF4">
    <property type="entry name" value="EPOXYQUEUOSINE REDUCTASE"/>
    <property type="match status" value="1"/>
</dbReference>
<dbReference type="GO" id="GO:0052693">
    <property type="term" value="F:epoxyqueuosine reductase activity"/>
    <property type="evidence" value="ECO:0007669"/>
    <property type="project" value="TreeGrafter"/>
</dbReference>
<proteinExistence type="predicted"/>
<dbReference type="EMBL" id="AKVJ01000007">
    <property type="protein sequence ID" value="EIW20320.1"/>
    <property type="molecule type" value="Genomic_DNA"/>
</dbReference>
<dbReference type="PANTHER" id="PTHR30002">
    <property type="entry name" value="EPOXYQUEUOSINE REDUCTASE"/>
    <property type="match status" value="1"/>
</dbReference>
<keyword evidence="1" id="KW-0411">Iron-sulfur</keyword>
<evidence type="ECO:0000259" key="2">
    <source>
        <dbReference type="PROSITE" id="PS51379"/>
    </source>
</evidence>
<dbReference type="InterPro" id="IPR017896">
    <property type="entry name" value="4Fe4S_Fe-S-bd"/>
</dbReference>
<evidence type="ECO:0000313" key="4">
    <source>
        <dbReference type="Proteomes" id="UP000004324"/>
    </source>
</evidence>
<dbReference type="AlphaFoldDB" id="I8RN04"/>
<dbReference type="OrthoDB" id="9784571at2"/>
<keyword evidence="4" id="KW-1185">Reference proteome</keyword>
<dbReference type="GO" id="GO:0051539">
    <property type="term" value="F:4 iron, 4 sulfur cluster binding"/>
    <property type="evidence" value="ECO:0007669"/>
    <property type="project" value="UniProtKB-KW"/>
</dbReference>
<protein>
    <submittedName>
        <fullName evidence="3">Putative Fe-S protein</fullName>
    </submittedName>
</protein>
<organism evidence="3 4">
    <name type="scientific">Pelosinus fermentans B4</name>
    <dbReference type="NCBI Taxonomy" id="1149862"/>
    <lineage>
        <taxon>Bacteria</taxon>
        <taxon>Bacillati</taxon>
        <taxon>Bacillota</taxon>
        <taxon>Negativicutes</taxon>
        <taxon>Selenomonadales</taxon>
        <taxon>Sporomusaceae</taxon>
        <taxon>Pelosinus</taxon>
    </lineage>
</organism>
<keyword evidence="1" id="KW-0408">Iron</keyword>
<dbReference type="InterPro" id="IPR004453">
    <property type="entry name" value="QueG"/>
</dbReference>
<dbReference type="GO" id="GO:0008616">
    <property type="term" value="P:tRNA queuosine(34) biosynthetic process"/>
    <property type="evidence" value="ECO:0007669"/>
    <property type="project" value="InterPro"/>
</dbReference>
<dbReference type="RefSeq" id="WP_007931067.1">
    <property type="nucleotide sequence ID" value="NZ_AKVJ01000007.1"/>
</dbReference>
<accession>I8RN04</accession>
<feature type="domain" description="4Fe-4S ferredoxin-type" evidence="2">
    <location>
        <begin position="171"/>
        <end position="202"/>
    </location>
</feature>
<keyword evidence="1" id="KW-0479">Metal-binding</keyword>
<dbReference type="SUPFAM" id="SSF54862">
    <property type="entry name" value="4Fe-4S ferredoxins"/>
    <property type="match status" value="1"/>
</dbReference>